<dbReference type="GO" id="GO:0045842">
    <property type="term" value="P:positive regulation of mitotic metaphase/anaphase transition"/>
    <property type="evidence" value="ECO:0000318"/>
    <property type="project" value="GO_Central"/>
</dbReference>
<dbReference type="PANTHER" id="PTHR12558:SF36">
    <property type="entry name" value="ANAPHASE-PROMOTING COMPLEX SUBUNIT 7"/>
    <property type="match status" value="1"/>
</dbReference>
<reference evidence="3 5" key="2">
    <citation type="journal article" date="2018" name="Plant J.">
        <title>The Physcomitrella patens chromosome-scale assembly reveals moss genome structure and evolution.</title>
        <authorList>
            <person name="Lang D."/>
            <person name="Ullrich K.K."/>
            <person name="Murat F."/>
            <person name="Fuchs J."/>
            <person name="Jenkins J."/>
            <person name="Haas F.B."/>
            <person name="Piednoel M."/>
            <person name="Gundlach H."/>
            <person name="Van Bel M."/>
            <person name="Meyberg R."/>
            <person name="Vives C."/>
            <person name="Morata J."/>
            <person name="Symeonidi A."/>
            <person name="Hiss M."/>
            <person name="Muchero W."/>
            <person name="Kamisugi Y."/>
            <person name="Saleh O."/>
            <person name="Blanc G."/>
            <person name="Decker E.L."/>
            <person name="van Gessel N."/>
            <person name="Grimwood J."/>
            <person name="Hayes R.D."/>
            <person name="Graham S.W."/>
            <person name="Gunter L.E."/>
            <person name="McDaniel S.F."/>
            <person name="Hoernstein S.N.W."/>
            <person name="Larsson A."/>
            <person name="Li F.W."/>
            <person name="Perroud P.F."/>
            <person name="Phillips J."/>
            <person name="Ranjan P."/>
            <person name="Rokshar D.S."/>
            <person name="Rothfels C.J."/>
            <person name="Schneider L."/>
            <person name="Shu S."/>
            <person name="Stevenson D.W."/>
            <person name="Thummler F."/>
            <person name="Tillich M."/>
            <person name="Villarreal Aguilar J.C."/>
            <person name="Widiez T."/>
            <person name="Wong G.K."/>
            <person name="Wymore A."/>
            <person name="Zhang Y."/>
            <person name="Zimmer A.D."/>
            <person name="Quatrano R.S."/>
            <person name="Mayer K.F.X."/>
            <person name="Goodstein D."/>
            <person name="Casacuberta J.M."/>
            <person name="Vandepoele K."/>
            <person name="Reski R."/>
            <person name="Cuming A.C."/>
            <person name="Tuskan G.A."/>
            <person name="Maumus F."/>
            <person name="Salse J."/>
            <person name="Schmutz J."/>
            <person name="Rensing S.A."/>
        </authorList>
    </citation>
    <scope>NUCLEOTIDE SEQUENCE [LARGE SCALE GENOMIC DNA]</scope>
    <source>
        <strain evidence="4 5">cv. Gransden 2004</strain>
    </source>
</reference>
<evidence type="ECO:0000313" key="4">
    <source>
        <dbReference type="EnsemblPlants" id="Pp3c23_6980V3.1"/>
    </source>
</evidence>
<dbReference type="InterPro" id="IPR019734">
    <property type="entry name" value="TPR_rpt"/>
</dbReference>
<dbReference type="HOGENOM" id="CLU_026953_0_1_1"/>
<dbReference type="GeneID" id="112275764"/>
<dbReference type="GO" id="GO:0051301">
    <property type="term" value="P:cell division"/>
    <property type="evidence" value="ECO:0000318"/>
    <property type="project" value="GO_Central"/>
</dbReference>
<gene>
    <name evidence="4" type="primary">LOC112275764</name>
    <name evidence="3" type="ORF">PHYPA_027708</name>
</gene>
<evidence type="ECO:0000313" key="3">
    <source>
        <dbReference type="EMBL" id="PNR29016.1"/>
    </source>
</evidence>
<dbReference type="Gramene" id="Pp3c23_6980V3.1">
    <property type="protein sequence ID" value="Pp3c23_6980V3.1"/>
    <property type="gene ID" value="Pp3c23_6980"/>
</dbReference>
<accession>A9RHV0</accession>
<dbReference type="RefSeq" id="XP_024362158.1">
    <property type="nucleotide sequence ID" value="XM_024506390.2"/>
</dbReference>
<evidence type="ECO:0008006" key="6">
    <source>
        <dbReference type="Google" id="ProtNLM"/>
    </source>
</evidence>
<sequence length="565" mass="63412">MGSFIEVLREQMTFLLEQGLYDSAEMLGTFLMSLVSANGELSPISRAESMILYGDALYGRKEFRRALNVYRQALQLCRATSKQPMSSARTPVQSRPSSAASAVHDSKINENEVKFKIGLCHLAVNDTRAALSEMEGIPSKARSLRMNLTLAKLYRITGYDRVATASYRECLRQCPYVLEAIVALAELGVPSKDIHALFPQGQSKISRSTTDCLDPVRWLQRFADGHSSIATHDYKGGLEHFNNLAQRFPNNTHLLLENAKAEMAIMKNDEAAHSFEKSRQIDQFNISSMDEYAMLLRNRGDHMELNRLVHELINIDSTRPEVWVAAAVYWEMRDDKIRALTYADKSLRVDDRHTSAYVVKGNISLTLNRPEAAVMAFRKAQLLKADLRSYQGLVRAYLAIPKHKEALCAAREAMKAMPQSAKALTLVGDVYAAHQDGRDKARRFYESALRLEPTYLGSVFALADLYGMEGRTEEAILLLQRYLKTWADDALHTKLAQIFAASDKLGDSLFHYQTALSINPANDAAKKGLERLEKQMKGVDPDALEEDEENEGEDPDADAEEGEFL</sequence>
<dbReference type="GO" id="GO:0005680">
    <property type="term" value="C:anaphase-promoting complex"/>
    <property type="evidence" value="ECO:0000318"/>
    <property type="project" value="GO_Central"/>
</dbReference>
<feature type="compositionally biased region" description="Acidic residues" evidence="2">
    <location>
        <begin position="542"/>
        <end position="565"/>
    </location>
</feature>
<dbReference type="PaxDb" id="3218-PP1S10_314V6.1"/>
<dbReference type="eggNOG" id="KOG1174">
    <property type="taxonomic scope" value="Eukaryota"/>
</dbReference>
<dbReference type="AlphaFoldDB" id="A9RHV0"/>
<dbReference type="Gene3D" id="1.25.40.10">
    <property type="entry name" value="Tetratricopeptide repeat domain"/>
    <property type="match status" value="4"/>
</dbReference>
<dbReference type="EnsemblPlants" id="Pp3c23_6980V3.2">
    <property type="protein sequence ID" value="Pp3c23_6980V3.2"/>
    <property type="gene ID" value="Pp3c23_6980"/>
</dbReference>
<evidence type="ECO:0000313" key="5">
    <source>
        <dbReference type="Proteomes" id="UP000006727"/>
    </source>
</evidence>
<protein>
    <recommendedName>
        <fullName evidence="6">Anaphase-promoting complex subunit 7</fullName>
    </recommendedName>
</protein>
<dbReference type="OMA" id="MGECYYY"/>
<feature type="compositionally biased region" description="Polar residues" evidence="2">
    <location>
        <begin position="81"/>
        <end position="100"/>
    </location>
</feature>
<dbReference type="SMART" id="SM00028">
    <property type="entry name" value="TPR"/>
    <property type="match status" value="6"/>
</dbReference>
<evidence type="ECO:0000256" key="1">
    <source>
        <dbReference type="ARBA" id="ARBA00022803"/>
    </source>
</evidence>
<evidence type="ECO:0000256" key="2">
    <source>
        <dbReference type="SAM" id="MobiDB-lite"/>
    </source>
</evidence>
<dbReference type="Gramene" id="Pp3c23_6980V3.2">
    <property type="protein sequence ID" value="Pp3c23_6980V3.2"/>
    <property type="gene ID" value="Pp3c23_6980"/>
</dbReference>
<keyword evidence="1" id="KW-0802">TPR repeat</keyword>
<reference evidence="3 5" key="1">
    <citation type="journal article" date="2008" name="Science">
        <title>The Physcomitrella genome reveals evolutionary insights into the conquest of land by plants.</title>
        <authorList>
            <person name="Rensing S."/>
            <person name="Lang D."/>
            <person name="Zimmer A."/>
            <person name="Terry A."/>
            <person name="Salamov A."/>
            <person name="Shapiro H."/>
            <person name="Nishiyama T."/>
            <person name="Perroud P.-F."/>
            <person name="Lindquist E."/>
            <person name="Kamisugi Y."/>
            <person name="Tanahashi T."/>
            <person name="Sakakibara K."/>
            <person name="Fujita T."/>
            <person name="Oishi K."/>
            <person name="Shin-I T."/>
            <person name="Kuroki Y."/>
            <person name="Toyoda A."/>
            <person name="Suzuki Y."/>
            <person name="Hashimoto A."/>
            <person name="Yamaguchi K."/>
            <person name="Sugano A."/>
            <person name="Kohara Y."/>
            <person name="Fujiyama A."/>
            <person name="Anterola A."/>
            <person name="Aoki S."/>
            <person name="Ashton N."/>
            <person name="Barbazuk W.B."/>
            <person name="Barker E."/>
            <person name="Bennetzen J."/>
            <person name="Bezanilla M."/>
            <person name="Blankenship R."/>
            <person name="Cho S.H."/>
            <person name="Dutcher S."/>
            <person name="Estelle M."/>
            <person name="Fawcett J.A."/>
            <person name="Gundlach H."/>
            <person name="Hanada K."/>
            <person name="Heyl A."/>
            <person name="Hicks K.A."/>
            <person name="Hugh J."/>
            <person name="Lohr M."/>
            <person name="Mayer K."/>
            <person name="Melkozernov A."/>
            <person name="Murata T."/>
            <person name="Nelson D."/>
            <person name="Pils B."/>
            <person name="Prigge M."/>
            <person name="Reiss B."/>
            <person name="Renner T."/>
            <person name="Rombauts S."/>
            <person name="Rushton P."/>
            <person name="Sanderfoot A."/>
            <person name="Schween G."/>
            <person name="Shiu S.-H."/>
            <person name="Stueber K."/>
            <person name="Theodoulou F.L."/>
            <person name="Tu H."/>
            <person name="Van de Peer Y."/>
            <person name="Verrier P.J."/>
            <person name="Waters E."/>
            <person name="Wood A."/>
            <person name="Yang L."/>
            <person name="Cove D."/>
            <person name="Cuming A."/>
            <person name="Hasebe M."/>
            <person name="Lucas S."/>
            <person name="Mishler D.B."/>
            <person name="Reski R."/>
            <person name="Grigoriev I."/>
            <person name="Quatrano R.S."/>
            <person name="Boore J.L."/>
        </authorList>
    </citation>
    <scope>NUCLEOTIDE SEQUENCE [LARGE SCALE GENOMIC DNA]</scope>
    <source>
        <strain evidence="4 5">cv. Gransden 2004</strain>
    </source>
</reference>
<dbReference type="EMBL" id="ABEU02000023">
    <property type="protein sequence ID" value="PNR29016.1"/>
    <property type="molecule type" value="Genomic_DNA"/>
</dbReference>
<dbReference type="KEGG" id="ppp:112275764"/>
<proteinExistence type="predicted"/>
<dbReference type="PANTHER" id="PTHR12558">
    <property type="entry name" value="CELL DIVISION CYCLE 16,23,27"/>
    <property type="match status" value="1"/>
</dbReference>
<keyword evidence="5" id="KW-1185">Reference proteome</keyword>
<dbReference type="Proteomes" id="UP000006727">
    <property type="component" value="Chromosome 23"/>
</dbReference>
<reference evidence="4" key="3">
    <citation type="submission" date="2020-12" db="UniProtKB">
        <authorList>
            <consortium name="EnsemblPlants"/>
        </authorList>
    </citation>
    <scope>IDENTIFICATION</scope>
</reference>
<dbReference type="SUPFAM" id="SSF48452">
    <property type="entry name" value="TPR-like"/>
    <property type="match status" value="1"/>
</dbReference>
<dbReference type="Pfam" id="PF13181">
    <property type="entry name" value="TPR_8"/>
    <property type="match status" value="1"/>
</dbReference>
<dbReference type="OrthoDB" id="308440at2759"/>
<dbReference type="EnsemblPlants" id="Pp3c23_6980V3.1">
    <property type="protein sequence ID" value="Pp3c23_6980V3.1"/>
    <property type="gene ID" value="Pp3c23_6980"/>
</dbReference>
<dbReference type="GO" id="GO:0016567">
    <property type="term" value="P:protein ubiquitination"/>
    <property type="evidence" value="ECO:0000318"/>
    <property type="project" value="GO_Central"/>
</dbReference>
<dbReference type="STRING" id="3218.A9RHV0"/>
<feature type="region of interest" description="Disordered" evidence="2">
    <location>
        <begin position="535"/>
        <end position="565"/>
    </location>
</feature>
<dbReference type="FunCoup" id="A9RHV0">
    <property type="interactions" value="2593"/>
</dbReference>
<organism evidence="3">
    <name type="scientific">Physcomitrium patens</name>
    <name type="common">Spreading-leaved earth moss</name>
    <name type="synonym">Physcomitrella patens</name>
    <dbReference type="NCBI Taxonomy" id="3218"/>
    <lineage>
        <taxon>Eukaryota</taxon>
        <taxon>Viridiplantae</taxon>
        <taxon>Streptophyta</taxon>
        <taxon>Embryophyta</taxon>
        <taxon>Bryophyta</taxon>
        <taxon>Bryophytina</taxon>
        <taxon>Bryopsida</taxon>
        <taxon>Funariidae</taxon>
        <taxon>Funariales</taxon>
        <taxon>Funariaceae</taxon>
        <taxon>Physcomitrium</taxon>
    </lineage>
</organism>
<feature type="region of interest" description="Disordered" evidence="2">
    <location>
        <begin position="81"/>
        <end position="103"/>
    </location>
</feature>
<dbReference type="InterPro" id="IPR011990">
    <property type="entry name" value="TPR-like_helical_dom_sf"/>
</dbReference>
<name>A9RHV0_PHYPA</name>